<accession>A0A1I6HG44</accession>
<evidence type="ECO:0000313" key="2">
    <source>
        <dbReference type="EMBL" id="SFR53442.1"/>
    </source>
</evidence>
<evidence type="ECO:0000256" key="1">
    <source>
        <dbReference type="SAM" id="SignalP"/>
    </source>
</evidence>
<dbReference type="SUPFAM" id="SSF55486">
    <property type="entry name" value="Metalloproteases ('zincins'), catalytic domain"/>
    <property type="match status" value="1"/>
</dbReference>
<protein>
    <recommendedName>
        <fullName evidence="4">Membrane metalloprotease</fullName>
    </recommendedName>
</protein>
<dbReference type="EMBL" id="FOYQ01000002">
    <property type="protein sequence ID" value="SFR53442.1"/>
    <property type="molecule type" value="Genomic_DNA"/>
</dbReference>
<dbReference type="STRING" id="400055.SAMN04490243_2708"/>
<keyword evidence="3" id="KW-1185">Reference proteome</keyword>
<evidence type="ECO:0000313" key="3">
    <source>
        <dbReference type="Proteomes" id="UP000199534"/>
    </source>
</evidence>
<dbReference type="Proteomes" id="UP000199534">
    <property type="component" value="Unassembled WGS sequence"/>
</dbReference>
<gene>
    <name evidence="2" type="ORF">SAMN04490243_2708</name>
</gene>
<dbReference type="InterPro" id="IPR024079">
    <property type="entry name" value="MetalloPept_cat_dom_sf"/>
</dbReference>
<keyword evidence="1" id="KW-0732">Signal</keyword>
<dbReference type="GO" id="GO:0008237">
    <property type="term" value="F:metallopeptidase activity"/>
    <property type="evidence" value="ECO:0007669"/>
    <property type="project" value="InterPro"/>
</dbReference>
<proteinExistence type="predicted"/>
<feature type="chain" id="PRO_5011453804" description="Membrane metalloprotease" evidence="1">
    <location>
        <begin position="33"/>
        <end position="277"/>
    </location>
</feature>
<dbReference type="Gene3D" id="3.40.390.10">
    <property type="entry name" value="Collagenase (Catalytic Domain)"/>
    <property type="match status" value="1"/>
</dbReference>
<evidence type="ECO:0008006" key="4">
    <source>
        <dbReference type="Google" id="ProtNLM"/>
    </source>
</evidence>
<sequence>MRTKLRYCYAMKKKLFLLLGLLVLLAPQCSRDDDGGGTTIDRTANLRSTGESALDFLTNSTFDRLVVELAFVPSVRPTDAAIDDLRDFLLERTQKTDISFEFLPVESSGELEETLQEIAQKENDNRTAYNNGSTLTLYIYFTDALAEGDSENTESITLGAVYRNTSMVIYQRAIRALASRTTLVSREELEAATLMHEMGHLFGLVNLDAALAETFPHNLEDPAANNHCDEEGCLMQASLEFSSSAKKVMEGRMAKGQQPIPDLGPECLRVLASMGGR</sequence>
<feature type="signal peptide" evidence="1">
    <location>
        <begin position="1"/>
        <end position="32"/>
    </location>
</feature>
<reference evidence="2 3" key="1">
    <citation type="submission" date="2016-10" db="EMBL/GenBank/DDBJ databases">
        <authorList>
            <person name="de Groot N.N."/>
        </authorList>
    </citation>
    <scope>NUCLEOTIDE SEQUENCE [LARGE SCALE GENOMIC DNA]</scope>
    <source>
        <strain evidence="2 3">DSM 21019</strain>
    </source>
</reference>
<dbReference type="AlphaFoldDB" id="A0A1I6HG44"/>
<organism evidence="2 3">
    <name type="scientific">Robiginitalea myxolifaciens</name>
    <dbReference type="NCBI Taxonomy" id="400055"/>
    <lineage>
        <taxon>Bacteria</taxon>
        <taxon>Pseudomonadati</taxon>
        <taxon>Bacteroidota</taxon>
        <taxon>Flavobacteriia</taxon>
        <taxon>Flavobacteriales</taxon>
        <taxon>Flavobacteriaceae</taxon>
        <taxon>Robiginitalea</taxon>
    </lineage>
</organism>
<name>A0A1I6HG44_9FLAO</name>